<dbReference type="PRINTS" id="PR00725">
    <property type="entry name" value="DADACBPTASE1"/>
</dbReference>
<dbReference type="PANTHER" id="PTHR21581">
    <property type="entry name" value="D-ALANYL-D-ALANINE CARBOXYPEPTIDASE"/>
    <property type="match status" value="1"/>
</dbReference>
<evidence type="ECO:0000313" key="19">
    <source>
        <dbReference type="EMBL" id="VYT25280.1"/>
    </source>
</evidence>
<dbReference type="InterPro" id="IPR001967">
    <property type="entry name" value="Peptidase_S11_N"/>
</dbReference>
<keyword evidence="16" id="KW-0812">Transmembrane</keyword>
<evidence type="ECO:0000259" key="18">
    <source>
        <dbReference type="SMART" id="SM00936"/>
    </source>
</evidence>
<feature type="active site" description="Acyl-ester intermediate" evidence="13">
    <location>
        <position position="64"/>
    </location>
</feature>
<dbReference type="GO" id="GO:0009002">
    <property type="term" value="F:serine-type D-Ala-D-Ala carboxypeptidase activity"/>
    <property type="evidence" value="ECO:0007669"/>
    <property type="project" value="UniProtKB-EC"/>
</dbReference>
<feature type="domain" description="Peptidase S11 D-Ala-D-Ala carboxypeptidase A C-terminal" evidence="18">
    <location>
        <begin position="293"/>
        <end position="385"/>
    </location>
</feature>
<keyword evidence="7 17" id="KW-0732">Signal</keyword>
<evidence type="ECO:0000256" key="6">
    <source>
        <dbReference type="ARBA" id="ARBA00022670"/>
    </source>
</evidence>
<dbReference type="UniPathway" id="UPA00219"/>
<feature type="chain" id="PRO_5026932466" description="serine-type D-Ala-D-Ala carboxypeptidase" evidence="17">
    <location>
        <begin position="25"/>
        <end position="441"/>
    </location>
</feature>
<keyword evidence="5 19" id="KW-0121">Carboxypeptidase</keyword>
<evidence type="ECO:0000256" key="9">
    <source>
        <dbReference type="ARBA" id="ARBA00022960"/>
    </source>
</evidence>
<dbReference type="InterPro" id="IPR012907">
    <property type="entry name" value="Peptidase_S11_C"/>
</dbReference>
<reference evidence="19" key="1">
    <citation type="submission" date="2019-11" db="EMBL/GenBank/DDBJ databases">
        <authorList>
            <person name="Feng L."/>
        </authorList>
    </citation>
    <scope>NUCLEOTIDE SEQUENCE</scope>
    <source>
        <strain evidence="19">AundefinedLFYP135</strain>
    </source>
</reference>
<dbReference type="InterPro" id="IPR015956">
    <property type="entry name" value="Peniciliin-bd_prot_C_sf"/>
</dbReference>
<feature type="transmembrane region" description="Helical" evidence="16">
    <location>
        <begin position="402"/>
        <end position="424"/>
    </location>
</feature>
<comment type="function">
    <text evidence="1">Removes C-terminal D-alanyl residues from sugar-peptide cell wall precursors.</text>
</comment>
<comment type="catalytic activity">
    <reaction evidence="12">
        <text>Preferential cleavage: (Ac)2-L-Lys-D-Ala-|-D-Ala. Also transpeptidation of peptidyl-alanyl moieties that are N-acyl substituents of D-alanine.</text>
        <dbReference type="EC" id="3.4.16.4"/>
    </reaction>
</comment>
<dbReference type="Gene3D" id="3.40.710.10">
    <property type="entry name" value="DD-peptidase/beta-lactamase superfamily"/>
    <property type="match status" value="1"/>
</dbReference>
<comment type="similarity">
    <text evidence="3 15">Belongs to the peptidase S11 family.</text>
</comment>
<evidence type="ECO:0000256" key="7">
    <source>
        <dbReference type="ARBA" id="ARBA00022729"/>
    </source>
</evidence>
<dbReference type="Pfam" id="PF00768">
    <property type="entry name" value="Peptidase_S11"/>
    <property type="match status" value="1"/>
</dbReference>
<dbReference type="GO" id="GO:0006508">
    <property type="term" value="P:proteolysis"/>
    <property type="evidence" value="ECO:0007669"/>
    <property type="project" value="UniProtKB-KW"/>
</dbReference>
<dbReference type="InterPro" id="IPR037167">
    <property type="entry name" value="Peptidase_S11_C_sf"/>
</dbReference>
<proteinExistence type="inferred from homology"/>
<keyword evidence="6" id="KW-0645">Protease</keyword>
<feature type="active site" description="Acyl-ester intermediate" evidence="13">
    <location>
        <position position="61"/>
    </location>
</feature>
<protein>
    <recommendedName>
        <fullName evidence="4">serine-type D-Ala-D-Ala carboxypeptidase</fullName>
        <ecNumber evidence="4">3.4.16.4</ecNumber>
    </recommendedName>
</protein>
<accession>A0A6N2V5K8</accession>
<dbReference type="SUPFAM" id="SSF69189">
    <property type="entry name" value="Penicillin-binding protein associated domain"/>
    <property type="match status" value="1"/>
</dbReference>
<feature type="binding site" evidence="14">
    <location>
        <position position="240"/>
    </location>
    <ligand>
        <name>substrate</name>
    </ligand>
</feature>
<dbReference type="GO" id="GO:0071555">
    <property type="term" value="P:cell wall organization"/>
    <property type="evidence" value="ECO:0007669"/>
    <property type="project" value="UniProtKB-KW"/>
</dbReference>
<evidence type="ECO:0000256" key="4">
    <source>
        <dbReference type="ARBA" id="ARBA00012448"/>
    </source>
</evidence>
<name>A0A6N2V5K8_9FIRM</name>
<keyword evidence="8 19" id="KW-0378">Hydrolase</keyword>
<evidence type="ECO:0000256" key="8">
    <source>
        <dbReference type="ARBA" id="ARBA00022801"/>
    </source>
</evidence>
<keyword evidence="10" id="KW-0573">Peptidoglycan synthesis</keyword>
<keyword evidence="9" id="KW-0133">Cell shape</keyword>
<evidence type="ECO:0000256" key="13">
    <source>
        <dbReference type="PIRSR" id="PIRSR618044-1"/>
    </source>
</evidence>
<feature type="signal peptide" evidence="17">
    <location>
        <begin position="1"/>
        <end position="24"/>
    </location>
</feature>
<dbReference type="EMBL" id="CACRSL010000005">
    <property type="protein sequence ID" value="VYT25280.1"/>
    <property type="molecule type" value="Genomic_DNA"/>
</dbReference>
<organism evidence="19">
    <name type="scientific">uncultured Anaerotruncus sp</name>
    <dbReference type="NCBI Taxonomy" id="905011"/>
    <lineage>
        <taxon>Bacteria</taxon>
        <taxon>Bacillati</taxon>
        <taxon>Bacillota</taxon>
        <taxon>Clostridia</taxon>
        <taxon>Eubacteriales</taxon>
        <taxon>Oscillospiraceae</taxon>
        <taxon>Anaerotruncus</taxon>
        <taxon>environmental samples</taxon>
    </lineage>
</organism>
<dbReference type="PANTHER" id="PTHR21581:SF6">
    <property type="entry name" value="TRAFFICKING PROTEIN PARTICLE COMPLEX SUBUNIT 12"/>
    <property type="match status" value="1"/>
</dbReference>
<evidence type="ECO:0000256" key="3">
    <source>
        <dbReference type="ARBA" id="ARBA00007164"/>
    </source>
</evidence>
<evidence type="ECO:0000256" key="17">
    <source>
        <dbReference type="SAM" id="SignalP"/>
    </source>
</evidence>
<dbReference type="EC" id="3.4.16.4" evidence="4"/>
<evidence type="ECO:0000256" key="12">
    <source>
        <dbReference type="ARBA" id="ARBA00034000"/>
    </source>
</evidence>
<keyword evidence="16" id="KW-0472">Membrane</keyword>
<evidence type="ECO:0000256" key="15">
    <source>
        <dbReference type="RuleBase" id="RU004016"/>
    </source>
</evidence>
<dbReference type="Gene3D" id="2.60.410.10">
    <property type="entry name" value="D-Ala-D-Ala carboxypeptidase, C-terminal domain"/>
    <property type="match status" value="1"/>
</dbReference>
<dbReference type="Pfam" id="PF07943">
    <property type="entry name" value="PBP5_C"/>
    <property type="match status" value="1"/>
</dbReference>
<evidence type="ECO:0000256" key="10">
    <source>
        <dbReference type="ARBA" id="ARBA00022984"/>
    </source>
</evidence>
<keyword evidence="11" id="KW-0961">Cell wall biogenesis/degradation</keyword>
<dbReference type="InterPro" id="IPR018044">
    <property type="entry name" value="Peptidase_S11"/>
</dbReference>
<keyword evidence="16" id="KW-1133">Transmembrane helix</keyword>
<dbReference type="SMART" id="SM00936">
    <property type="entry name" value="PBP5_C"/>
    <property type="match status" value="1"/>
</dbReference>
<evidence type="ECO:0000256" key="16">
    <source>
        <dbReference type="SAM" id="Phobius"/>
    </source>
</evidence>
<evidence type="ECO:0000256" key="5">
    <source>
        <dbReference type="ARBA" id="ARBA00022645"/>
    </source>
</evidence>
<gene>
    <name evidence="19" type="primary">dacF_2</name>
    <name evidence="19" type="ORF">AULFYP135_02288</name>
</gene>
<feature type="active site" evidence="13">
    <location>
        <position position="127"/>
    </location>
</feature>
<dbReference type="InterPro" id="IPR012338">
    <property type="entry name" value="Beta-lactam/transpept-like"/>
</dbReference>
<dbReference type="GO" id="GO:0008360">
    <property type="term" value="P:regulation of cell shape"/>
    <property type="evidence" value="ECO:0007669"/>
    <property type="project" value="UniProtKB-KW"/>
</dbReference>
<comment type="pathway">
    <text evidence="2">Cell wall biogenesis; peptidoglycan biosynthesis.</text>
</comment>
<dbReference type="GO" id="GO:0009252">
    <property type="term" value="P:peptidoglycan biosynthetic process"/>
    <property type="evidence" value="ECO:0007669"/>
    <property type="project" value="UniProtKB-UniPathway"/>
</dbReference>
<evidence type="ECO:0000256" key="2">
    <source>
        <dbReference type="ARBA" id="ARBA00004752"/>
    </source>
</evidence>
<sequence length="441" mass="49954">MKKFRFLPLLLIICLLFSSIPAYAQYEPLFDVQSKAVYLVNLDTGNVIYEKNADAKMYPASLTKIMTAIVVLENIDDLDGTEITFKPYLEVMMSEKNAQYGGISLGGLYRGDTLTARELLYAMMLPSANEAAVILADYVGDGSLDYFYDLMNQKAQELGCTGTHFSSANGLHEADNYTTAKDMYLITRYAMQNPDFAEIVSTTFYDGGLNIKGQNLYWNTTNKMMVKGSGYYYPYITGVKTGTTEEAGRCIVTTASRDGYSYLMVVMGAPMEGDTNIAMEETQKLYDWVFSTFRVKTITEQGESLVEVPLKLSWNKDHLKLMSGERFQALIPDDIDVASLTTEYELPNYIKAPIKKGDFVGYLHFSLAGEELGQVELVSMENVDRNIFLFYVDLLSTMLRAYWFKFVVVFAVLSTLCYVGLMFLQQKGKRRYKPVRRRKNL</sequence>
<dbReference type="AlphaFoldDB" id="A0A6N2V5K8"/>
<evidence type="ECO:0000256" key="11">
    <source>
        <dbReference type="ARBA" id="ARBA00023316"/>
    </source>
</evidence>
<evidence type="ECO:0000256" key="14">
    <source>
        <dbReference type="PIRSR" id="PIRSR618044-2"/>
    </source>
</evidence>
<evidence type="ECO:0000256" key="1">
    <source>
        <dbReference type="ARBA" id="ARBA00003217"/>
    </source>
</evidence>
<dbReference type="SUPFAM" id="SSF56601">
    <property type="entry name" value="beta-lactamase/transpeptidase-like"/>
    <property type="match status" value="1"/>
</dbReference>